<reference evidence="3" key="1">
    <citation type="journal article" date="2014" name="Front. Microbiol.">
        <title>High frequency of phylogenetically diverse reductive dehalogenase-homologous genes in deep subseafloor sedimentary metagenomes.</title>
        <authorList>
            <person name="Kawai M."/>
            <person name="Futagami T."/>
            <person name="Toyoda A."/>
            <person name="Takaki Y."/>
            <person name="Nishi S."/>
            <person name="Hori S."/>
            <person name="Arai W."/>
            <person name="Tsubouchi T."/>
            <person name="Morono Y."/>
            <person name="Uchiyama I."/>
            <person name="Ito T."/>
            <person name="Fujiyama A."/>
            <person name="Inagaki F."/>
            <person name="Takami H."/>
        </authorList>
    </citation>
    <scope>NUCLEOTIDE SEQUENCE</scope>
    <source>
        <strain evidence="3">Expedition CK06-06</strain>
    </source>
</reference>
<evidence type="ECO:0000313" key="3">
    <source>
        <dbReference type="EMBL" id="GAG61671.1"/>
    </source>
</evidence>
<dbReference type="Pfam" id="PF00296">
    <property type="entry name" value="Bac_luciferase"/>
    <property type="match status" value="1"/>
</dbReference>
<dbReference type="GO" id="GO:0016705">
    <property type="term" value="F:oxidoreductase activity, acting on paired donors, with incorporation or reduction of molecular oxygen"/>
    <property type="evidence" value="ECO:0007669"/>
    <property type="project" value="InterPro"/>
</dbReference>
<keyword evidence="1" id="KW-0560">Oxidoreductase</keyword>
<protein>
    <recommendedName>
        <fullName evidence="2">Luciferase-like domain-containing protein</fullName>
    </recommendedName>
</protein>
<dbReference type="InterPro" id="IPR050564">
    <property type="entry name" value="F420-G6PD/mer"/>
</dbReference>
<feature type="domain" description="Luciferase-like" evidence="2">
    <location>
        <begin position="1"/>
        <end position="142"/>
    </location>
</feature>
<evidence type="ECO:0000259" key="2">
    <source>
        <dbReference type="Pfam" id="PF00296"/>
    </source>
</evidence>
<dbReference type="AlphaFoldDB" id="X1AP67"/>
<gene>
    <name evidence="3" type="ORF">S01H4_12226</name>
</gene>
<evidence type="ECO:0000256" key="1">
    <source>
        <dbReference type="ARBA" id="ARBA00023002"/>
    </source>
</evidence>
<dbReference type="PANTHER" id="PTHR43244">
    <property type="match status" value="1"/>
</dbReference>
<feature type="non-terminal residue" evidence="3">
    <location>
        <position position="1"/>
    </location>
</feature>
<dbReference type="PANTHER" id="PTHR43244:SF1">
    <property type="entry name" value="5,10-METHYLENETETRAHYDROMETHANOPTERIN REDUCTASE"/>
    <property type="match status" value="1"/>
</dbReference>
<proteinExistence type="predicted"/>
<sequence length="173" mass="19839">GDGWIPFFIMIQNEKKYSECLKIIHNSAKEKGRETDLITPSLLIPLIVDNDQNIAYNMLDNALIKSMALLLPAESFKKHNITHPLGPNFRGLIDFIPSHYSRETILEAFQKIPYDLLEAIVFYGTPDDIIQKIEDYAKCGLKHIIFNNITPFADFSKLSSSIDCIRTIIEYFK</sequence>
<organism evidence="3">
    <name type="scientific">marine sediment metagenome</name>
    <dbReference type="NCBI Taxonomy" id="412755"/>
    <lineage>
        <taxon>unclassified sequences</taxon>
        <taxon>metagenomes</taxon>
        <taxon>ecological metagenomes</taxon>
    </lineage>
</organism>
<accession>X1AP67</accession>
<comment type="caution">
    <text evidence="3">The sequence shown here is derived from an EMBL/GenBank/DDBJ whole genome shotgun (WGS) entry which is preliminary data.</text>
</comment>
<dbReference type="EMBL" id="BART01005146">
    <property type="protein sequence ID" value="GAG61671.1"/>
    <property type="molecule type" value="Genomic_DNA"/>
</dbReference>
<dbReference type="Gene3D" id="3.20.20.30">
    <property type="entry name" value="Luciferase-like domain"/>
    <property type="match status" value="1"/>
</dbReference>
<dbReference type="InterPro" id="IPR036661">
    <property type="entry name" value="Luciferase-like_sf"/>
</dbReference>
<dbReference type="InterPro" id="IPR011251">
    <property type="entry name" value="Luciferase-like_dom"/>
</dbReference>
<name>X1AP67_9ZZZZ</name>
<dbReference type="SUPFAM" id="SSF51679">
    <property type="entry name" value="Bacterial luciferase-like"/>
    <property type="match status" value="1"/>
</dbReference>